<organism evidence="2">
    <name type="scientific">freshwater metagenome</name>
    <dbReference type="NCBI Taxonomy" id="449393"/>
    <lineage>
        <taxon>unclassified sequences</taxon>
        <taxon>metagenomes</taxon>
        <taxon>ecological metagenomes</taxon>
    </lineage>
</organism>
<proteinExistence type="predicted"/>
<dbReference type="PANTHER" id="PTHR43312:SF1">
    <property type="entry name" value="NADP-DEPENDENT OXIDOREDUCTASE DOMAIN-CONTAINING PROTEIN"/>
    <property type="match status" value="1"/>
</dbReference>
<dbReference type="CDD" id="cd19097">
    <property type="entry name" value="AKR_unchar"/>
    <property type="match status" value="1"/>
</dbReference>
<dbReference type="EMBL" id="CAFAAG010000032">
    <property type="protein sequence ID" value="CAB4790801.1"/>
    <property type="molecule type" value="Genomic_DNA"/>
</dbReference>
<evidence type="ECO:0000313" key="2">
    <source>
        <dbReference type="EMBL" id="CAB4790801.1"/>
    </source>
</evidence>
<dbReference type="Pfam" id="PF00248">
    <property type="entry name" value="Aldo_ket_red"/>
    <property type="match status" value="1"/>
</dbReference>
<dbReference type="SUPFAM" id="SSF51430">
    <property type="entry name" value="NAD(P)-linked oxidoreductase"/>
    <property type="match status" value="1"/>
</dbReference>
<accession>A0A6J6X053</accession>
<feature type="domain" description="NADP-dependent oxidoreductase" evidence="1">
    <location>
        <begin position="3"/>
        <end position="265"/>
    </location>
</feature>
<protein>
    <submittedName>
        <fullName evidence="2">Unannotated protein</fullName>
    </submittedName>
</protein>
<dbReference type="AlphaFoldDB" id="A0A6J6X053"/>
<dbReference type="Gene3D" id="3.20.20.100">
    <property type="entry name" value="NADP-dependent oxidoreductase domain"/>
    <property type="match status" value="1"/>
</dbReference>
<name>A0A6J6X053_9ZZZZ</name>
<dbReference type="InterPro" id="IPR023210">
    <property type="entry name" value="NADP_OxRdtase_dom"/>
</dbReference>
<evidence type="ECO:0000259" key="1">
    <source>
        <dbReference type="Pfam" id="PF00248"/>
    </source>
</evidence>
<dbReference type="InterPro" id="IPR036812">
    <property type="entry name" value="NAD(P)_OxRdtase_dom_sf"/>
</dbReference>
<gene>
    <name evidence="2" type="ORF">UFOPK2975_00591</name>
</gene>
<sequence>MSKIALGTAQFGLPYGISNTHGQVDRTEMDKIWQVARGANITLLDTAIAYGNSEENIGASESVGFDIVTKLPPLPSPETSVTQWVHDQIQNSLAKLKRNSVYGLLLHNPADLLAATGDQLLAALVNLKQEGLIKKFGISIYAPTELDSLFSRIPNFVPDIVQAPLNVIDQSMASSGWLTRLSKMNVEIHIRSVFLQGLLLQQPNERSAAFSRWSSVFTQFDSWTNAQQMSPLAACIGHVLSYSEVSRVIIGVTSANELKQIIAASTSEHVRAPQSLQVTDVDLIQPMNWNKQ</sequence>
<dbReference type="InterPro" id="IPR053135">
    <property type="entry name" value="AKR2_Oxidoreductase"/>
</dbReference>
<dbReference type="PANTHER" id="PTHR43312">
    <property type="entry name" value="D-THREO-ALDOSE 1-DEHYDROGENASE"/>
    <property type="match status" value="1"/>
</dbReference>
<reference evidence="2" key="1">
    <citation type="submission" date="2020-05" db="EMBL/GenBank/DDBJ databases">
        <authorList>
            <person name="Chiriac C."/>
            <person name="Salcher M."/>
            <person name="Ghai R."/>
            <person name="Kavagutti S V."/>
        </authorList>
    </citation>
    <scope>NUCLEOTIDE SEQUENCE</scope>
</reference>